<dbReference type="InterPro" id="IPR012223">
    <property type="entry name" value="TEII"/>
</dbReference>
<dbReference type="PANTHER" id="PTHR11487">
    <property type="entry name" value="THIOESTERASE"/>
    <property type="match status" value="1"/>
</dbReference>
<comment type="similarity">
    <text evidence="1">Belongs to the thioesterase family.</text>
</comment>
<feature type="domain" description="Thioesterase" evidence="2">
    <location>
        <begin position="19"/>
        <end position="240"/>
    </location>
</feature>
<dbReference type="RefSeq" id="WP_255936774.1">
    <property type="nucleotide sequence ID" value="NZ_CP050467.1"/>
</dbReference>
<dbReference type="Pfam" id="PF00975">
    <property type="entry name" value="Thioesterase"/>
    <property type="match status" value="1"/>
</dbReference>
<evidence type="ECO:0000313" key="4">
    <source>
        <dbReference type="Proteomes" id="UP001058687"/>
    </source>
</evidence>
<reference evidence="3" key="1">
    <citation type="submission" date="2020-03" db="EMBL/GenBank/DDBJ databases">
        <title>Five strains of Vibrio campbellii isolated from Mariana Trench.</title>
        <authorList>
            <person name="Liang J."/>
            <person name="Zhang X.-H."/>
        </authorList>
    </citation>
    <scope>NUCLEOTIDE SEQUENCE</scope>
    <source>
        <strain evidence="3">LJC014</strain>
    </source>
</reference>
<dbReference type="InterPro" id="IPR029058">
    <property type="entry name" value="AB_hydrolase_fold"/>
</dbReference>
<accession>A0AAE9MXK3</accession>
<evidence type="ECO:0000313" key="3">
    <source>
        <dbReference type="EMBL" id="UTZ25444.1"/>
    </source>
</evidence>
<proteinExistence type="inferred from homology"/>
<dbReference type="Gene3D" id="3.40.50.1820">
    <property type="entry name" value="alpha/beta hydrolase"/>
    <property type="match status" value="1"/>
</dbReference>
<dbReference type="InterPro" id="IPR001031">
    <property type="entry name" value="Thioesterase"/>
</dbReference>
<dbReference type="EMBL" id="CP050467">
    <property type="protein sequence ID" value="UTZ25444.1"/>
    <property type="molecule type" value="Genomic_DNA"/>
</dbReference>
<gene>
    <name evidence="3" type="ORF">HB761_01010</name>
</gene>
<dbReference type="SUPFAM" id="SSF53474">
    <property type="entry name" value="alpha/beta-Hydrolases"/>
    <property type="match status" value="1"/>
</dbReference>
<evidence type="ECO:0000259" key="2">
    <source>
        <dbReference type="Pfam" id="PF00975"/>
    </source>
</evidence>
<protein>
    <submittedName>
        <fullName evidence="3">Thioesterase</fullName>
    </submittedName>
</protein>
<evidence type="ECO:0000256" key="1">
    <source>
        <dbReference type="ARBA" id="ARBA00007169"/>
    </source>
</evidence>
<dbReference type="PANTHER" id="PTHR11487:SF0">
    <property type="entry name" value="S-ACYL FATTY ACID SYNTHASE THIOESTERASE, MEDIUM CHAIN"/>
    <property type="match status" value="1"/>
</dbReference>
<dbReference type="Proteomes" id="UP001058687">
    <property type="component" value="Chromosome 1"/>
</dbReference>
<sequence length="254" mass="27981">MSPLVTIATSEAHCDTHYVVCPFAGGGSRTFTSWRKLNLSNESISVMVYAGREARIDEPGIETIESLAEELVQALVASSLPIEKTVIIGHSMGAQVAYEASKLLIKLGQSPQGLVISGCQAPHIRGRRLIGDCDDQAFIENLVDMGGCDRSLLDNPQWWSIFLPALRADFAATERYLFPSAPDDQAKLSVPTLLISGDRDSEAYFAEVDDWKLWCNEVRGHLVVEGAHFYITENAQKMIDCLRAFSNELKCSQI</sequence>
<dbReference type="GO" id="GO:0008610">
    <property type="term" value="P:lipid biosynthetic process"/>
    <property type="evidence" value="ECO:0007669"/>
    <property type="project" value="TreeGrafter"/>
</dbReference>
<dbReference type="AlphaFoldDB" id="A0AAE9MXK3"/>
<organism evidence="3 4">
    <name type="scientific">Vibrio campbellii</name>
    <dbReference type="NCBI Taxonomy" id="680"/>
    <lineage>
        <taxon>Bacteria</taxon>
        <taxon>Pseudomonadati</taxon>
        <taxon>Pseudomonadota</taxon>
        <taxon>Gammaproteobacteria</taxon>
        <taxon>Vibrionales</taxon>
        <taxon>Vibrionaceae</taxon>
        <taxon>Vibrio</taxon>
    </lineage>
</organism>
<name>A0AAE9MXK3_9VIBR</name>